<accession>A0ABQ5K6W6</accession>
<name>A0ABQ5K6W6_9EUKA</name>
<feature type="non-terminal residue" evidence="1">
    <location>
        <position position="260"/>
    </location>
</feature>
<evidence type="ECO:0000313" key="2">
    <source>
        <dbReference type="Proteomes" id="UP001057375"/>
    </source>
</evidence>
<organism evidence="1 2">
    <name type="scientific">Aduncisulcus paluster</name>
    <dbReference type="NCBI Taxonomy" id="2918883"/>
    <lineage>
        <taxon>Eukaryota</taxon>
        <taxon>Metamonada</taxon>
        <taxon>Carpediemonas-like organisms</taxon>
        <taxon>Aduncisulcus</taxon>
    </lineage>
</organism>
<reference evidence="1" key="1">
    <citation type="submission" date="2022-03" db="EMBL/GenBank/DDBJ databases">
        <title>Draft genome sequence of Aduncisulcus paluster, a free-living microaerophilic Fornicata.</title>
        <authorList>
            <person name="Yuyama I."/>
            <person name="Kume K."/>
            <person name="Tamura T."/>
            <person name="Inagaki Y."/>
            <person name="Hashimoto T."/>
        </authorList>
    </citation>
    <scope>NUCLEOTIDE SEQUENCE</scope>
    <source>
        <strain evidence="1">NY0171</strain>
    </source>
</reference>
<keyword evidence="2" id="KW-1185">Reference proteome</keyword>
<evidence type="ECO:0000313" key="1">
    <source>
        <dbReference type="EMBL" id="GKT27687.1"/>
    </source>
</evidence>
<protein>
    <submittedName>
        <fullName evidence="1">Uncharacterized protein</fullName>
    </submittedName>
</protein>
<proteinExistence type="predicted"/>
<dbReference type="EMBL" id="BQXS01012763">
    <property type="protein sequence ID" value="GKT27687.1"/>
    <property type="molecule type" value="Genomic_DNA"/>
</dbReference>
<comment type="caution">
    <text evidence="1">The sequence shown here is derived from an EMBL/GenBank/DDBJ whole genome shotgun (WGS) entry which is preliminary data.</text>
</comment>
<sequence length="260" mass="28421">METITASKILETYSSFSSSLVDRIEKNLSLTSQVNFDEITKKIGSISTKTPIEELRELNLSLFLATEQALSTLQESTKDEIVSQEEPSLTVPSTSINISMTEVPVSSTSRESLCESVVSLSSPSHLQTASNALRKTLSLSSLEQNLSKQPLKIYSEEISMSESSPRSLPVSFSQFHSSVKQTSPLSSSRSHTYKSPLSTLSKKSSVKSIPSFFASGRSTLTKDILSPSVLDKVSKTVKQAVLLPTVTRADVQRLRPATRR</sequence>
<gene>
    <name evidence="1" type="ORF">ADUPG1_013968</name>
</gene>
<dbReference type="Proteomes" id="UP001057375">
    <property type="component" value="Unassembled WGS sequence"/>
</dbReference>